<evidence type="ECO:0000313" key="2">
    <source>
        <dbReference type="Proteomes" id="UP000033035"/>
    </source>
</evidence>
<keyword evidence="2" id="KW-1185">Reference proteome</keyword>
<organism evidence="1 2">
    <name type="scientific">Parabacteroides gordonii MS-1 = DSM 23371</name>
    <dbReference type="NCBI Taxonomy" id="1203610"/>
    <lineage>
        <taxon>Bacteria</taxon>
        <taxon>Pseudomonadati</taxon>
        <taxon>Bacteroidota</taxon>
        <taxon>Bacteroidia</taxon>
        <taxon>Bacteroidales</taxon>
        <taxon>Tannerellaceae</taxon>
        <taxon>Parabacteroides</taxon>
    </lineage>
</organism>
<dbReference type="STRING" id="1203610.HMPREF1536_00696"/>
<sequence>MATQKYNKSEIMKSAHTLYKECKQYGRTFGSCLKQAWSSAKAMVRLTEQRAAFQKQMEERKHNVVLSHVGMSSLYANRAYSGD</sequence>
<comment type="caution">
    <text evidence="1">The sequence shown here is derived from an EMBL/GenBank/DDBJ whole genome shotgun (WGS) entry which is preliminary data.</text>
</comment>
<dbReference type="RefSeq" id="WP_028728631.1">
    <property type="nucleotide sequence ID" value="NZ_AUAE01000034.1"/>
</dbReference>
<dbReference type="Proteomes" id="UP000033035">
    <property type="component" value="Unassembled WGS sequence"/>
</dbReference>
<dbReference type="EMBL" id="AQHW01000003">
    <property type="protein sequence ID" value="KKB59715.1"/>
    <property type="molecule type" value="Genomic_DNA"/>
</dbReference>
<protein>
    <submittedName>
        <fullName evidence="1">Uncharacterized protein</fullName>
    </submittedName>
</protein>
<name>A0A0F5JQ51_9BACT</name>
<accession>A0A0F5JQ51</accession>
<reference evidence="1 2" key="1">
    <citation type="submission" date="2013-04" db="EMBL/GenBank/DDBJ databases">
        <title>The Genome Sequence of Parabacteroides gordonii DSM 23371.</title>
        <authorList>
            <consortium name="The Broad Institute Genomics Platform"/>
            <person name="Earl A."/>
            <person name="Ward D."/>
            <person name="Feldgarden M."/>
            <person name="Gevers D."/>
            <person name="Martens E."/>
            <person name="Sakamoto M."/>
            <person name="Benno Y."/>
            <person name="Suzuki N."/>
            <person name="Matsunaga N."/>
            <person name="Koshihara K."/>
            <person name="Seki M."/>
            <person name="Komiya H."/>
            <person name="Walker B."/>
            <person name="Young S."/>
            <person name="Zeng Q."/>
            <person name="Gargeya S."/>
            <person name="Fitzgerald M."/>
            <person name="Haas B."/>
            <person name="Abouelleil A."/>
            <person name="Allen A.W."/>
            <person name="Alvarado L."/>
            <person name="Arachchi H.M."/>
            <person name="Berlin A.M."/>
            <person name="Chapman S.B."/>
            <person name="Gainer-Dewar J."/>
            <person name="Goldberg J."/>
            <person name="Griggs A."/>
            <person name="Gujja S."/>
            <person name="Hansen M."/>
            <person name="Howarth C."/>
            <person name="Imamovic A."/>
            <person name="Ireland A."/>
            <person name="Larimer J."/>
            <person name="McCowan C."/>
            <person name="Murphy C."/>
            <person name="Pearson M."/>
            <person name="Poon T.W."/>
            <person name="Priest M."/>
            <person name="Roberts A."/>
            <person name="Saif S."/>
            <person name="Shea T."/>
            <person name="Sisk P."/>
            <person name="Sykes S."/>
            <person name="Wortman J."/>
            <person name="Nusbaum C."/>
            <person name="Birren B."/>
        </authorList>
    </citation>
    <scope>NUCLEOTIDE SEQUENCE [LARGE SCALE GENOMIC DNA]</scope>
    <source>
        <strain evidence="1 2">MS-1</strain>
    </source>
</reference>
<dbReference type="PATRIC" id="fig|1203610.3.peg.722"/>
<proteinExistence type="predicted"/>
<dbReference type="HOGENOM" id="CLU_2539486_0_0_10"/>
<dbReference type="AlphaFoldDB" id="A0A0F5JQ51"/>
<evidence type="ECO:0000313" key="1">
    <source>
        <dbReference type="EMBL" id="KKB59715.1"/>
    </source>
</evidence>
<gene>
    <name evidence="1" type="ORF">HMPREF1536_00696</name>
</gene>